<dbReference type="Proteomes" id="UP001232156">
    <property type="component" value="Unassembled WGS sequence"/>
</dbReference>
<sequence length="311" mass="35309">MRRDILITHAKMAQVFVHAPLFRSLEKGQQKKQKLDVAYNVGDTSFRFWGPEPLGALDLRVLQGLVALATYNLPLYGGVKSMLRDGRLRKGRLRLDGEAITEKTIAVRFLLTSFARLLGYLRPGQATLTRIRESIERISAVTVVVQRLRSRGSYHLLSGYFEDAATREVVVGLNPIITRAVLRKNDFLRVDMSEVRALKSDAARLIHSRLHWINHGAQRGVRLETLCGYLYGDYMVSRSALANRKATVRKALRELQKIGWVVTEIRDETFLVGRPRLPGRLRSNNELPHGQTVNVLRSNAERHYDEGLVTC</sequence>
<organism evidence="1 2">
    <name type="scientific">Yanghanlia caeni</name>
    <dbReference type="NCBI Taxonomy" id="3064283"/>
    <lineage>
        <taxon>Bacteria</taxon>
        <taxon>Pseudomonadati</taxon>
        <taxon>Pseudomonadota</taxon>
        <taxon>Betaproteobacteria</taxon>
        <taxon>Burkholderiales</taxon>
        <taxon>Alcaligenaceae</taxon>
        <taxon>Yanghanlia</taxon>
    </lineage>
</organism>
<proteinExistence type="predicted"/>
<evidence type="ECO:0000313" key="1">
    <source>
        <dbReference type="EMBL" id="MDR4126668.1"/>
    </source>
</evidence>
<dbReference type="RefSeq" id="WP_347287374.1">
    <property type="nucleotide sequence ID" value="NZ_JAUZQE010000032.1"/>
</dbReference>
<keyword evidence="2" id="KW-1185">Reference proteome</keyword>
<dbReference type="InterPro" id="IPR010522">
    <property type="entry name" value="RepC_bac"/>
</dbReference>
<comment type="caution">
    <text evidence="1">The sequence shown here is derived from an EMBL/GenBank/DDBJ whole genome shotgun (WGS) entry which is preliminary data.</text>
</comment>
<dbReference type="EMBL" id="JAUZQE010000032">
    <property type="protein sequence ID" value="MDR4126668.1"/>
    <property type="molecule type" value="Genomic_DNA"/>
</dbReference>
<protein>
    <submittedName>
        <fullName evidence="1">Replication protein C, IncQ-type</fullName>
    </submittedName>
</protein>
<evidence type="ECO:0000313" key="2">
    <source>
        <dbReference type="Proteomes" id="UP001232156"/>
    </source>
</evidence>
<name>A0ABU1D8H6_9BURK</name>
<reference evidence="1 2" key="1">
    <citation type="submission" date="2023-08" db="EMBL/GenBank/DDBJ databases">
        <title>Alcaligenaceae gen. nov., a novel taxon isolated from the sludge of Yixing Pesticide Factory.</title>
        <authorList>
            <person name="Ruan L."/>
        </authorList>
    </citation>
    <scope>NUCLEOTIDE SEQUENCE [LARGE SCALE GENOMIC DNA]</scope>
    <source>
        <strain evidence="1 2">LG-2</strain>
    </source>
</reference>
<gene>
    <name evidence="1" type="primary">repC</name>
    <name evidence="1" type="ORF">Q8947_11825</name>
</gene>
<accession>A0ABU1D8H6</accession>
<dbReference type="Pfam" id="PF06504">
    <property type="entry name" value="RepC"/>
    <property type="match status" value="1"/>
</dbReference>